<evidence type="ECO:0000256" key="1">
    <source>
        <dbReference type="SAM" id="MobiDB-lite"/>
    </source>
</evidence>
<dbReference type="InterPro" id="IPR011333">
    <property type="entry name" value="SKP1/BTB/POZ_sf"/>
</dbReference>
<dbReference type="Pfam" id="PF07707">
    <property type="entry name" value="BACK"/>
    <property type="match status" value="1"/>
</dbReference>
<reference evidence="3" key="1">
    <citation type="journal article" date="2023" name="Science">
        <title>Genome structures resolve the early diversification of teleost fishes.</title>
        <authorList>
            <person name="Parey E."/>
            <person name="Louis A."/>
            <person name="Montfort J."/>
            <person name="Bouchez O."/>
            <person name="Roques C."/>
            <person name="Iampietro C."/>
            <person name="Lluch J."/>
            <person name="Castinel A."/>
            <person name="Donnadieu C."/>
            <person name="Desvignes T."/>
            <person name="Floi Bucao C."/>
            <person name="Jouanno E."/>
            <person name="Wen M."/>
            <person name="Mejri S."/>
            <person name="Dirks R."/>
            <person name="Jansen H."/>
            <person name="Henkel C."/>
            <person name="Chen W.J."/>
            <person name="Zahm M."/>
            <person name="Cabau C."/>
            <person name="Klopp C."/>
            <person name="Thompson A.W."/>
            <person name="Robinson-Rechavi M."/>
            <person name="Braasch I."/>
            <person name="Lecointre G."/>
            <person name="Bobe J."/>
            <person name="Postlethwait J.H."/>
            <person name="Berthelot C."/>
            <person name="Roest Crollius H."/>
            <person name="Guiguen Y."/>
        </authorList>
    </citation>
    <scope>NUCLEOTIDE SEQUENCE</scope>
    <source>
        <strain evidence="3">Concon-B</strain>
    </source>
</reference>
<gene>
    <name evidence="3" type="ORF">COCON_G00095520</name>
</gene>
<feature type="domain" description="BTB" evidence="2">
    <location>
        <begin position="142"/>
        <end position="213"/>
    </location>
</feature>
<feature type="compositionally biased region" description="Pro residues" evidence="1">
    <location>
        <begin position="744"/>
        <end position="760"/>
    </location>
</feature>
<evidence type="ECO:0000313" key="4">
    <source>
        <dbReference type="Proteomes" id="UP001152803"/>
    </source>
</evidence>
<dbReference type="CDD" id="cd18283">
    <property type="entry name" value="BTB1_POZ_BTBD7"/>
    <property type="match status" value="1"/>
</dbReference>
<feature type="region of interest" description="Disordered" evidence="1">
    <location>
        <begin position="1"/>
        <end position="25"/>
    </location>
</feature>
<evidence type="ECO:0000313" key="3">
    <source>
        <dbReference type="EMBL" id="KAJ8274927.1"/>
    </source>
</evidence>
<feature type="compositionally biased region" description="Polar residues" evidence="1">
    <location>
        <begin position="1"/>
        <end position="23"/>
    </location>
</feature>
<proteinExistence type="predicted"/>
<dbReference type="Proteomes" id="UP001152803">
    <property type="component" value="Unassembled WGS sequence"/>
</dbReference>
<feature type="region of interest" description="Disordered" evidence="1">
    <location>
        <begin position="894"/>
        <end position="982"/>
    </location>
</feature>
<dbReference type="PANTHER" id="PTHR16064:SF3">
    <property type="entry name" value="BTB_POZ DOMAIN-CONTAINING PROTEIN 7"/>
    <property type="match status" value="1"/>
</dbReference>
<feature type="domain" description="BTB" evidence="2">
    <location>
        <begin position="249"/>
        <end position="342"/>
    </location>
</feature>
<dbReference type="Gene3D" id="3.30.710.10">
    <property type="entry name" value="Potassium Channel Kv1.1, Chain A"/>
    <property type="match status" value="2"/>
</dbReference>
<dbReference type="SMART" id="SM00875">
    <property type="entry name" value="BACK"/>
    <property type="match status" value="1"/>
</dbReference>
<protein>
    <recommendedName>
        <fullName evidence="2">BTB domain-containing protein</fullName>
    </recommendedName>
</protein>
<dbReference type="InterPro" id="IPR000210">
    <property type="entry name" value="BTB/POZ_dom"/>
</dbReference>
<dbReference type="SUPFAM" id="SSF54695">
    <property type="entry name" value="POZ domain"/>
    <property type="match status" value="2"/>
</dbReference>
<dbReference type="OrthoDB" id="2347980at2759"/>
<accession>A0A9Q1I147</accession>
<dbReference type="PANTHER" id="PTHR16064">
    <property type="entry name" value="BTB POZ DOMAIN CONTAINING 7"/>
    <property type="match status" value="1"/>
</dbReference>
<dbReference type="EMBL" id="JAFJMO010000006">
    <property type="protein sequence ID" value="KAJ8274927.1"/>
    <property type="molecule type" value="Genomic_DNA"/>
</dbReference>
<dbReference type="CDD" id="cd18284">
    <property type="entry name" value="BTB2_POZ_BTBD7"/>
    <property type="match status" value="1"/>
</dbReference>
<comment type="caution">
    <text evidence="3">The sequence shown here is derived from an EMBL/GenBank/DDBJ whole genome shotgun (WGS) entry which is preliminary data.</text>
</comment>
<dbReference type="InterPro" id="IPR047934">
    <property type="entry name" value="BTBD7_BTB_POZ_first"/>
</dbReference>
<dbReference type="InterPro" id="IPR047936">
    <property type="entry name" value="BTBD7_BACK"/>
</dbReference>
<dbReference type="CDD" id="cd18489">
    <property type="entry name" value="BACK_BTBD7"/>
    <property type="match status" value="1"/>
</dbReference>
<feature type="region of interest" description="Disordered" evidence="1">
    <location>
        <begin position="841"/>
        <end position="881"/>
    </location>
</feature>
<feature type="region of interest" description="Disordered" evidence="1">
    <location>
        <begin position="43"/>
        <end position="62"/>
    </location>
</feature>
<dbReference type="PROSITE" id="PS50097">
    <property type="entry name" value="BTB"/>
    <property type="match status" value="2"/>
</dbReference>
<feature type="region of interest" description="Disordered" evidence="1">
    <location>
        <begin position="737"/>
        <end position="782"/>
    </location>
</feature>
<organism evidence="3 4">
    <name type="scientific">Conger conger</name>
    <name type="common">Conger eel</name>
    <name type="synonym">Muraena conger</name>
    <dbReference type="NCBI Taxonomy" id="82655"/>
    <lineage>
        <taxon>Eukaryota</taxon>
        <taxon>Metazoa</taxon>
        <taxon>Chordata</taxon>
        <taxon>Craniata</taxon>
        <taxon>Vertebrata</taxon>
        <taxon>Euteleostomi</taxon>
        <taxon>Actinopterygii</taxon>
        <taxon>Neopterygii</taxon>
        <taxon>Teleostei</taxon>
        <taxon>Anguilliformes</taxon>
        <taxon>Congridae</taxon>
        <taxon>Conger</taxon>
    </lineage>
</organism>
<name>A0A9Q1I147_CONCO</name>
<dbReference type="Gene3D" id="1.25.40.420">
    <property type="match status" value="1"/>
</dbReference>
<dbReference type="GO" id="GO:0061138">
    <property type="term" value="P:morphogenesis of a branching epithelium"/>
    <property type="evidence" value="ECO:0007669"/>
    <property type="project" value="InterPro"/>
</dbReference>
<sequence>MGVSASYPNSCSPRFGGSSQSHHTLIGTAPYGQQAYGCEPKLYSLEPQGPDRPPERRKKTSGLATLRRRFIKRRKSGRSADHTRQMRELLSGWEVRDIAALVEEYGGTAALKELSFQADLARPEARTLRRDLASLYERRLCTDVDLVFQGACFPVHRAVLAARCPLFRKLLPSSSSTEHGGEVLMDVALAGVDAAMFSALLRYLYTGELGAADARPKNADVLLRLSEEFGTPNPLEADMRGLCDRMCYYDSLLSFSAEAGPGEGEGAAGGGGEELRAHKALLAARSPFFRNLLQRRTRSGEDAGDRGPQGPARIVLDESIIPKKYARVILHCMYTDAVDLSLVLRSSPSAGSLGEVQALVAGRGGMTRTEEAMELYHIALFLEFSMLAQGCEDIVAESIALESIVAILRWSSQPYGSKWVHRQALHFLCEEFSQVMTSDTLYELGQEHLLDAIQSNYLQASEQDVLKYVVKWGEHQLIKRMADREPNLLSGTAHSVNKRGVKRRDLDLEELKEILSPLLPCVRMDHILPANSEVLSDAMKRGLVSTPPSDMLPTAEGGRANAWLRLKSAGIHLRPRLFSPYVEEAKAALDEMMVEQTDLVRLRMVRMSNVPDTLYMVNNAAPQCCHMINHQQVPGGQATPPSVVANEIPVPRLAVVKQMTSRLQELRHTELVQRAYALNCGEGASVSHALQLRVLREFGLPDGAAELLQNPHKFFPEECFGDESPVLALRPVSRTTAAEGLPGFHPPLPPPPPPYHPPATPGHAQLAGWRPRAHPQPPSRSFSYPCNHTPLPWCPKQADPLGPAHPSYPGQQGLNHAEPAVSELMPDVAVGVASLSLRAGLDKESHNPPSSSGPHYPPGLYHPGRHGPVPHESRAGFPDLYSLPRHPQAFYPPGPDLYVHARPPDLHRFRPPPRPDLAPGDLQSTRGRSKTEPDGQVRALAVAVDTQRPAAPEGSGTGDEVAAGRDRRSPSKPEYAYRKSAL</sequence>
<dbReference type="InterPro" id="IPR047935">
    <property type="entry name" value="BTBD7_BTB_POZ_second"/>
</dbReference>
<dbReference type="Pfam" id="PF00651">
    <property type="entry name" value="BTB"/>
    <property type="match status" value="2"/>
</dbReference>
<evidence type="ECO:0000259" key="2">
    <source>
        <dbReference type="PROSITE" id="PS50097"/>
    </source>
</evidence>
<feature type="compositionally biased region" description="Basic and acidic residues" evidence="1">
    <location>
        <begin position="962"/>
        <end position="982"/>
    </location>
</feature>
<dbReference type="SMART" id="SM00225">
    <property type="entry name" value="BTB"/>
    <property type="match status" value="2"/>
</dbReference>
<feature type="compositionally biased region" description="Low complexity" evidence="1">
    <location>
        <begin position="847"/>
        <end position="862"/>
    </location>
</feature>
<dbReference type="InterPro" id="IPR011705">
    <property type="entry name" value="BACK"/>
</dbReference>
<dbReference type="AlphaFoldDB" id="A0A9Q1I147"/>
<dbReference type="InterPro" id="IPR042345">
    <property type="entry name" value="Btbd7"/>
</dbReference>
<keyword evidence="4" id="KW-1185">Reference proteome</keyword>